<protein>
    <recommendedName>
        <fullName evidence="4">NR LBD domain-containing protein</fullName>
    </recommendedName>
</protein>
<dbReference type="Proteomes" id="UP001153636">
    <property type="component" value="Chromosome 8"/>
</dbReference>
<keyword evidence="6" id="KW-1185">Reference proteome</keyword>
<name>A0A9P0DCT2_9CUCU</name>
<organism evidence="5 6">
    <name type="scientific">Psylliodes chrysocephalus</name>
    <dbReference type="NCBI Taxonomy" id="3402493"/>
    <lineage>
        <taxon>Eukaryota</taxon>
        <taxon>Metazoa</taxon>
        <taxon>Ecdysozoa</taxon>
        <taxon>Arthropoda</taxon>
        <taxon>Hexapoda</taxon>
        <taxon>Insecta</taxon>
        <taxon>Pterygota</taxon>
        <taxon>Neoptera</taxon>
        <taxon>Endopterygota</taxon>
        <taxon>Coleoptera</taxon>
        <taxon>Polyphaga</taxon>
        <taxon>Cucujiformia</taxon>
        <taxon>Chrysomeloidea</taxon>
        <taxon>Chrysomelidae</taxon>
        <taxon>Galerucinae</taxon>
        <taxon>Alticini</taxon>
        <taxon>Psylliodes</taxon>
    </lineage>
</organism>
<keyword evidence="3" id="KW-0675">Receptor</keyword>
<accession>A0A9P0DCT2</accession>
<dbReference type="InterPro" id="IPR000536">
    <property type="entry name" value="Nucl_hrmn_rcpt_lig-bd"/>
</dbReference>
<evidence type="ECO:0000259" key="4">
    <source>
        <dbReference type="PROSITE" id="PS51843"/>
    </source>
</evidence>
<evidence type="ECO:0000256" key="1">
    <source>
        <dbReference type="ARBA" id="ARBA00023015"/>
    </source>
</evidence>
<dbReference type="PROSITE" id="PS51843">
    <property type="entry name" value="NR_LBD"/>
    <property type="match status" value="1"/>
</dbReference>
<dbReference type="InterPro" id="IPR035500">
    <property type="entry name" value="NHR-like_dom_sf"/>
</dbReference>
<evidence type="ECO:0000256" key="3">
    <source>
        <dbReference type="ARBA" id="ARBA00023170"/>
    </source>
</evidence>
<dbReference type="OrthoDB" id="5771769at2759"/>
<dbReference type="Gene3D" id="1.10.565.10">
    <property type="entry name" value="Retinoid X Receptor"/>
    <property type="match status" value="1"/>
</dbReference>
<dbReference type="AlphaFoldDB" id="A0A9P0DCT2"/>
<evidence type="ECO:0000256" key="2">
    <source>
        <dbReference type="ARBA" id="ARBA00023163"/>
    </source>
</evidence>
<keyword evidence="1" id="KW-0805">Transcription regulation</keyword>
<dbReference type="EMBL" id="OV651820">
    <property type="protein sequence ID" value="CAH1114027.1"/>
    <property type="molecule type" value="Genomic_DNA"/>
</dbReference>
<proteinExistence type="predicted"/>
<evidence type="ECO:0000313" key="6">
    <source>
        <dbReference type="Proteomes" id="UP001153636"/>
    </source>
</evidence>
<gene>
    <name evidence="5" type="ORF">PSYICH_LOCUS13992</name>
</gene>
<feature type="domain" description="NR LBD" evidence="4">
    <location>
        <begin position="1"/>
        <end position="102"/>
    </location>
</feature>
<dbReference type="SUPFAM" id="SSF48508">
    <property type="entry name" value="Nuclear receptor ligand-binding domain"/>
    <property type="match status" value="1"/>
</dbReference>
<keyword evidence="2" id="KW-0804">Transcription</keyword>
<reference evidence="5" key="1">
    <citation type="submission" date="2022-01" db="EMBL/GenBank/DDBJ databases">
        <authorList>
            <person name="King R."/>
        </authorList>
    </citation>
    <scope>NUCLEOTIDE SEQUENCE</scope>
</reference>
<sequence>MSNTNILYELAANIFLTAIKHARMNTGFQLLKRETQNILLGQLWAPLFILKASYWYTNIDGYFYFLQDTCNYMKSLNLDTKNLEYLETILLCRMDLLEDKDE</sequence>
<feature type="non-terminal residue" evidence="5">
    <location>
        <position position="102"/>
    </location>
</feature>
<evidence type="ECO:0000313" key="5">
    <source>
        <dbReference type="EMBL" id="CAH1114027.1"/>
    </source>
</evidence>